<dbReference type="InterPro" id="IPR050194">
    <property type="entry name" value="Glycosyltransferase_grp1"/>
</dbReference>
<protein>
    <submittedName>
        <fullName evidence="2">Glycosyltransferase</fullName>
    </submittedName>
</protein>
<dbReference type="PANTHER" id="PTHR45947:SF3">
    <property type="entry name" value="SULFOQUINOVOSYL TRANSFERASE SQD2"/>
    <property type="match status" value="1"/>
</dbReference>
<dbReference type="Gene3D" id="3.40.50.2000">
    <property type="entry name" value="Glycogen Phosphorylase B"/>
    <property type="match status" value="2"/>
</dbReference>
<dbReference type="OrthoDB" id="9802525at2"/>
<sequence>MRLCIVSETWSPDINGVAHTLSRINHELHQQGVTVDVIRPRPKVPGSATHIAQEMQVKSVAIPGYAEVHVGLVTPAKLRRFWRKHRPDTIYLATQGPLGWAARHAARQLNIPLVAGWHTNFDHYCHDYGVSWLSSATRRYLRYFHNGCTTTLVPTHLQAETLRRQGIHGVKVLSRGIDGERFSPAFRDSALRRQWGVSDHQPVAIYVGRLAAEKNLTLLQETLQAMREVRPDMAQVIVGDGPARAQLEKALPDAHFTGFVDKHELARHYASADIFVFPSLSETWGNVITEAMASGLAVVAYRYAASAELIENDQNGMTIALDDGDAFQQAAVELCQHPADYARLGRVARLRALEQSWSGIADQFMQYLQQAQENYHASAPACRIRSS</sequence>
<dbReference type="CDD" id="cd03814">
    <property type="entry name" value="GT4-like"/>
    <property type="match status" value="1"/>
</dbReference>
<dbReference type="SUPFAM" id="SSF53756">
    <property type="entry name" value="UDP-Glycosyltransferase/glycogen phosphorylase"/>
    <property type="match status" value="1"/>
</dbReference>
<dbReference type="AlphaFoldDB" id="A0A1R4I1B3"/>
<dbReference type="Pfam" id="PF13692">
    <property type="entry name" value="Glyco_trans_1_4"/>
    <property type="match status" value="1"/>
</dbReference>
<dbReference type="GO" id="GO:0016757">
    <property type="term" value="F:glycosyltransferase activity"/>
    <property type="evidence" value="ECO:0007669"/>
    <property type="project" value="TreeGrafter"/>
</dbReference>
<evidence type="ECO:0000259" key="1">
    <source>
        <dbReference type="Pfam" id="PF13439"/>
    </source>
</evidence>
<gene>
    <name evidence="2" type="ORF">CZ787_10605</name>
</gene>
<organism evidence="2 3">
    <name type="scientific">Halomonas citrativorans</name>
    <dbReference type="NCBI Taxonomy" id="2742612"/>
    <lineage>
        <taxon>Bacteria</taxon>
        <taxon>Pseudomonadati</taxon>
        <taxon>Pseudomonadota</taxon>
        <taxon>Gammaproteobacteria</taxon>
        <taxon>Oceanospirillales</taxon>
        <taxon>Halomonadaceae</taxon>
        <taxon>Halomonas</taxon>
    </lineage>
</organism>
<dbReference type="EMBL" id="FUKM01000046">
    <property type="protein sequence ID" value="SJN13539.1"/>
    <property type="molecule type" value="Genomic_DNA"/>
</dbReference>
<name>A0A1R4I1B3_9GAMM</name>
<proteinExistence type="predicted"/>
<feature type="domain" description="Glycosyltransferase subfamily 4-like N-terminal" evidence="1">
    <location>
        <begin position="14"/>
        <end position="181"/>
    </location>
</feature>
<evidence type="ECO:0000313" key="2">
    <source>
        <dbReference type="EMBL" id="SJN13539.1"/>
    </source>
</evidence>
<dbReference type="RefSeq" id="WP_087108868.1">
    <property type="nucleotide sequence ID" value="NZ_FUKM01000046.1"/>
</dbReference>
<dbReference type="Pfam" id="PF13439">
    <property type="entry name" value="Glyco_transf_4"/>
    <property type="match status" value="1"/>
</dbReference>
<dbReference type="Proteomes" id="UP000196331">
    <property type="component" value="Unassembled WGS sequence"/>
</dbReference>
<reference evidence="2 3" key="1">
    <citation type="submission" date="2017-02" db="EMBL/GenBank/DDBJ databases">
        <authorList>
            <person name="Dridi B."/>
        </authorList>
    </citation>
    <scope>NUCLEOTIDE SEQUENCE [LARGE SCALE GENOMIC DNA]</scope>
    <source>
        <strain evidence="2 3">JB380</strain>
    </source>
</reference>
<comment type="caution">
    <text evidence="2">The sequence shown here is derived from an EMBL/GenBank/DDBJ whole genome shotgun (WGS) entry which is preliminary data.</text>
</comment>
<evidence type="ECO:0000313" key="3">
    <source>
        <dbReference type="Proteomes" id="UP000196331"/>
    </source>
</evidence>
<dbReference type="PANTHER" id="PTHR45947">
    <property type="entry name" value="SULFOQUINOVOSYL TRANSFERASE SQD2"/>
    <property type="match status" value="1"/>
</dbReference>
<dbReference type="InterPro" id="IPR028098">
    <property type="entry name" value="Glyco_trans_4-like_N"/>
</dbReference>
<accession>A0A1R4I1B3</accession>